<dbReference type="RefSeq" id="WP_306994208.1">
    <property type="nucleotide sequence ID" value="NZ_JAUTBB010000001.1"/>
</dbReference>
<dbReference type="PANTHER" id="PTHR36307">
    <property type="entry name" value="FLAGELLA BASAL BODY P-RING FORMATION PROTEIN FLGA"/>
    <property type="match status" value="1"/>
</dbReference>
<sequence>MLPLAFSMFLLGMGGMEQSDPVQAIRDCAARAVAERAKGDSGLSWELAGSEATLIAPTTAYELKASAIHGPWPRRKVGVTVELWSEAQKIGQYMVWFNLHQSAKANVYRGAKKRGDVLLPADLSEADVDLMALRSKPGRIAGIGPWRLRRAVAAGQPVMQGDLDEPPTISSGQRVDIHVEHGAVSLVSAGTALEDGVAQGPIRVLPAGSRTPVRGRVVSGTEVRVEP</sequence>
<keyword evidence="3" id="KW-0966">Cell projection</keyword>
<dbReference type="GO" id="GO:0044780">
    <property type="term" value="P:bacterial-type flagellum assembly"/>
    <property type="evidence" value="ECO:0007669"/>
    <property type="project" value="InterPro"/>
</dbReference>
<comment type="subcellular location">
    <subcellularLocation>
        <location evidence="1">Periplasm</location>
    </subcellularLocation>
</comment>
<gene>
    <name evidence="3" type="ORF">QE383_002984</name>
</gene>
<organism evidence="3 4">
    <name type="scientific">Pseudoxanthomonas winnipegensis</name>
    <dbReference type="NCBI Taxonomy" id="2480810"/>
    <lineage>
        <taxon>Bacteria</taxon>
        <taxon>Pseudomonadati</taxon>
        <taxon>Pseudomonadota</taxon>
        <taxon>Gammaproteobacteria</taxon>
        <taxon>Lysobacterales</taxon>
        <taxon>Lysobacteraceae</taxon>
        <taxon>Pseudoxanthomonas</taxon>
    </lineage>
</organism>
<proteinExistence type="inferred from homology"/>
<dbReference type="InterPro" id="IPR039246">
    <property type="entry name" value="Flagellar_FlgA"/>
</dbReference>
<evidence type="ECO:0000256" key="1">
    <source>
        <dbReference type="RuleBase" id="RU362063"/>
    </source>
</evidence>
<dbReference type="EMBL" id="JAUTBB010000001">
    <property type="protein sequence ID" value="MDQ1120676.1"/>
    <property type="molecule type" value="Genomic_DNA"/>
</dbReference>
<feature type="domain" description="Flagella basal body P-ring formation protein FlgA SAF" evidence="2">
    <location>
        <begin position="113"/>
        <end position="225"/>
    </location>
</feature>
<dbReference type="Pfam" id="PF13144">
    <property type="entry name" value="ChapFlgA"/>
    <property type="match status" value="1"/>
</dbReference>
<protein>
    <recommendedName>
        <fullName evidence="1">Flagella basal body P-ring formation protein FlgA</fullName>
    </recommendedName>
</protein>
<dbReference type="Proteomes" id="UP001234354">
    <property type="component" value="Unassembled WGS sequence"/>
</dbReference>
<dbReference type="AlphaFoldDB" id="A0AAW8GI70"/>
<comment type="similarity">
    <text evidence="1">Belongs to the FlgA family.</text>
</comment>
<keyword evidence="1" id="KW-0574">Periplasm</keyword>
<evidence type="ECO:0000259" key="2">
    <source>
        <dbReference type="Pfam" id="PF13144"/>
    </source>
</evidence>
<dbReference type="NCBIfam" id="TIGR03170">
    <property type="entry name" value="flgA_cterm"/>
    <property type="match status" value="1"/>
</dbReference>
<comment type="caution">
    <text evidence="3">The sequence shown here is derived from an EMBL/GenBank/DDBJ whole genome shotgun (WGS) entry which is preliminary data.</text>
</comment>
<name>A0AAW8GI70_9GAMM</name>
<dbReference type="InterPro" id="IPR017585">
    <property type="entry name" value="SAF_FlgA"/>
</dbReference>
<dbReference type="Gene3D" id="2.30.30.760">
    <property type="match status" value="1"/>
</dbReference>
<dbReference type="GO" id="GO:0042597">
    <property type="term" value="C:periplasmic space"/>
    <property type="evidence" value="ECO:0007669"/>
    <property type="project" value="UniProtKB-SubCell"/>
</dbReference>
<keyword evidence="1" id="KW-1005">Bacterial flagellum biogenesis</keyword>
<evidence type="ECO:0000313" key="3">
    <source>
        <dbReference type="EMBL" id="MDQ1120676.1"/>
    </source>
</evidence>
<evidence type="ECO:0000313" key="4">
    <source>
        <dbReference type="Proteomes" id="UP001234354"/>
    </source>
</evidence>
<dbReference type="PANTHER" id="PTHR36307:SF1">
    <property type="entry name" value="FLAGELLA BASAL BODY P-RING FORMATION PROTEIN FLGA"/>
    <property type="match status" value="1"/>
</dbReference>
<keyword evidence="3" id="KW-0969">Cilium</keyword>
<reference evidence="3" key="1">
    <citation type="submission" date="2023-07" db="EMBL/GenBank/DDBJ databases">
        <title>Functional and genomic diversity of the sorghum phyllosphere microbiome.</title>
        <authorList>
            <person name="Shade A."/>
        </authorList>
    </citation>
    <scope>NUCLEOTIDE SEQUENCE</scope>
    <source>
        <strain evidence="3">SORGH_AS_0908</strain>
    </source>
</reference>
<keyword evidence="3" id="KW-0282">Flagellum</keyword>
<accession>A0AAW8GI70</accession>
<comment type="function">
    <text evidence="1">Involved in the assembly process of the P-ring formation. It may associate with FlgF on the rod constituting a structure essential for the P-ring assembly or may act as a modulator protein for the P-ring assembly.</text>
</comment>